<dbReference type="GO" id="GO:0048312">
    <property type="term" value="P:intracellular distribution of mitochondria"/>
    <property type="evidence" value="ECO:0007669"/>
    <property type="project" value="TreeGrafter"/>
</dbReference>
<dbReference type="InterPro" id="IPR022812">
    <property type="entry name" value="Dynamin"/>
</dbReference>
<feature type="domain" description="GED" evidence="2">
    <location>
        <begin position="662"/>
        <end position="753"/>
    </location>
</feature>
<protein>
    <recommendedName>
        <fullName evidence="2">GED domain-containing protein</fullName>
    </recommendedName>
</protein>
<proteinExistence type="predicted"/>
<keyword evidence="4" id="KW-1185">Reference proteome</keyword>
<evidence type="ECO:0000256" key="1">
    <source>
        <dbReference type="SAM" id="MobiDB-lite"/>
    </source>
</evidence>
<feature type="region of interest" description="Disordered" evidence="1">
    <location>
        <begin position="824"/>
        <end position="848"/>
    </location>
</feature>
<feature type="region of interest" description="Disordered" evidence="1">
    <location>
        <begin position="782"/>
        <end position="803"/>
    </location>
</feature>
<evidence type="ECO:0000313" key="3">
    <source>
        <dbReference type="EMBL" id="KEZ42476.1"/>
    </source>
</evidence>
<accession>A0A084G564</accession>
<dbReference type="GO" id="GO:0003924">
    <property type="term" value="F:GTPase activity"/>
    <property type="evidence" value="ECO:0007669"/>
    <property type="project" value="TreeGrafter"/>
</dbReference>
<reference evidence="3 4" key="1">
    <citation type="journal article" date="2014" name="Genome Announc.">
        <title>Draft genome sequence of the pathogenic fungus Scedosporium apiospermum.</title>
        <authorList>
            <person name="Vandeputte P."/>
            <person name="Ghamrawi S."/>
            <person name="Rechenmann M."/>
            <person name="Iltis A."/>
            <person name="Giraud S."/>
            <person name="Fleury M."/>
            <person name="Thornton C."/>
            <person name="Delhaes L."/>
            <person name="Meyer W."/>
            <person name="Papon N."/>
            <person name="Bouchara J.P."/>
        </authorList>
    </citation>
    <scope>NUCLEOTIDE SEQUENCE [LARGE SCALE GENOMIC DNA]</scope>
    <source>
        <strain evidence="3 4">IHEM 14462</strain>
    </source>
</reference>
<dbReference type="PANTHER" id="PTHR11566:SF149">
    <property type="entry name" value="GTPASE, PUTATIVE (AFU_ORTHOLOGUE AFUA_6G11890)-RELATED"/>
    <property type="match status" value="1"/>
</dbReference>
<evidence type="ECO:0000313" key="4">
    <source>
        <dbReference type="Proteomes" id="UP000028545"/>
    </source>
</evidence>
<dbReference type="Gene3D" id="3.40.50.300">
    <property type="entry name" value="P-loop containing nucleotide triphosphate hydrolases"/>
    <property type="match status" value="1"/>
</dbReference>
<dbReference type="HOGENOM" id="CLU_008964_7_0_1"/>
<dbReference type="Proteomes" id="UP000028545">
    <property type="component" value="Unassembled WGS sequence"/>
</dbReference>
<dbReference type="PANTHER" id="PTHR11566">
    <property type="entry name" value="DYNAMIN"/>
    <property type="match status" value="1"/>
</dbReference>
<dbReference type="KEGG" id="sapo:SAPIO_CDS5683"/>
<dbReference type="GO" id="GO:0016020">
    <property type="term" value="C:membrane"/>
    <property type="evidence" value="ECO:0007669"/>
    <property type="project" value="TreeGrafter"/>
</dbReference>
<dbReference type="GO" id="GO:0000266">
    <property type="term" value="P:mitochondrial fission"/>
    <property type="evidence" value="ECO:0007669"/>
    <property type="project" value="TreeGrafter"/>
</dbReference>
<dbReference type="VEuPathDB" id="FungiDB:SAPIO_CDS5683"/>
<dbReference type="GO" id="GO:0016559">
    <property type="term" value="P:peroxisome fission"/>
    <property type="evidence" value="ECO:0007669"/>
    <property type="project" value="TreeGrafter"/>
</dbReference>
<dbReference type="PROSITE" id="PS51388">
    <property type="entry name" value="GED"/>
    <property type="match status" value="1"/>
</dbReference>
<dbReference type="InterPro" id="IPR027417">
    <property type="entry name" value="P-loop_NTPase"/>
</dbReference>
<dbReference type="GO" id="GO:0005739">
    <property type="term" value="C:mitochondrion"/>
    <property type="evidence" value="ECO:0007669"/>
    <property type="project" value="TreeGrafter"/>
</dbReference>
<comment type="caution">
    <text evidence="3">The sequence shown here is derived from an EMBL/GenBank/DDBJ whole genome shotgun (WGS) entry which is preliminary data.</text>
</comment>
<name>A0A084G564_PSEDA</name>
<evidence type="ECO:0000259" key="2">
    <source>
        <dbReference type="PROSITE" id="PS51388"/>
    </source>
</evidence>
<dbReference type="InterPro" id="IPR045063">
    <property type="entry name" value="Dynamin_N"/>
</dbReference>
<dbReference type="RefSeq" id="XP_016642275.1">
    <property type="nucleotide sequence ID" value="XM_016787960.1"/>
</dbReference>
<dbReference type="GO" id="GO:0006897">
    <property type="term" value="P:endocytosis"/>
    <property type="evidence" value="ECO:0007669"/>
    <property type="project" value="TreeGrafter"/>
</dbReference>
<dbReference type="GO" id="GO:0008017">
    <property type="term" value="F:microtubule binding"/>
    <property type="evidence" value="ECO:0007669"/>
    <property type="project" value="TreeGrafter"/>
</dbReference>
<dbReference type="InterPro" id="IPR020850">
    <property type="entry name" value="GED_dom"/>
</dbReference>
<dbReference type="GeneID" id="27724755"/>
<dbReference type="EMBL" id="JOWA01000099">
    <property type="protein sequence ID" value="KEZ42476.1"/>
    <property type="molecule type" value="Genomic_DNA"/>
</dbReference>
<gene>
    <name evidence="3" type="ORF">SAPIO_CDS5683</name>
</gene>
<dbReference type="OrthoDB" id="415706at2759"/>
<dbReference type="GO" id="GO:0005874">
    <property type="term" value="C:microtubule"/>
    <property type="evidence" value="ECO:0007669"/>
    <property type="project" value="TreeGrafter"/>
</dbReference>
<feature type="compositionally biased region" description="Acidic residues" evidence="1">
    <location>
        <begin position="104"/>
        <end position="152"/>
    </location>
</feature>
<feature type="compositionally biased region" description="Low complexity" evidence="1">
    <location>
        <begin position="787"/>
        <end position="803"/>
    </location>
</feature>
<dbReference type="SUPFAM" id="SSF52540">
    <property type="entry name" value="P-loop containing nucleoside triphosphate hydrolases"/>
    <property type="match status" value="1"/>
</dbReference>
<dbReference type="Pfam" id="PF00350">
    <property type="entry name" value="Dynamin_N"/>
    <property type="match status" value="1"/>
</dbReference>
<feature type="region of interest" description="Disordered" evidence="1">
    <location>
        <begin position="99"/>
        <end position="169"/>
    </location>
</feature>
<sequence length="848" mass="95091">MKDGIDFDFAALPSLIDPGAEDLLNTIDSIRALNIGIHFDFPQIVVVGDHDSGKSSVLEALTHIRLSTEGGSNCARFVTELVLRRSSVSRIDVNINLAEREEKANEEDEEDEEEEKEEEEEEEEDEGEDREDGEREVEEGEDGKDSEESEGDPGDHHSKPFTKRPFSQSMLSKRIEEAKQKVQRTDKFSRGVLRVEVMGPDVPSLTLVEVPDLREITAENHSKHPEEADGLVESYLRRSNTIALHVCPANVAHSYHGTVVDRLASKLCLTQDRILHIATKPDLKTTCFKPTRNGETAHVSELEWHVLCNMAHRDEEDCCYKNRDAVETSILNRSPWVDIPYEDRGIKCLRKEISKLLLEQIHQALDDAMGNIISQLNERETRLARLGSPRTTAAEARSYLLGVSAEFQRLCRDALNGLYGDKFFSGVDSRSNKLRAQVQDLNWAFGITLSTRGASLRIVNDADPSLGGENGGQGQTLDGAKTSAPSHLKPLLSVYQFPLPKLVTSQSYLNKTLAEYGSINQGRELLIVDMFKKQAQPWKKIAMFHLRLIIDTTHEFIERLLRYINHSNDDTATAIRRAYIDPFFTEQRKSLYHKLMELLRPYAEGYRMSPSLGYYERISGRVDCHILEHFTTSPTEVGESDTSERIQDSPEPESSQSTEPKPGDIIDVMKMYYEMSLQTFSDNIIHLAIESCFLRPIPDLFTPAMVSLMDDTAVLALAGEPEEAGLERRRLKEHADVLRKGLRKCRQYRPRRSVMDLLSGLGHSPSSGTLPKSMQAPSVMPKVQGETTPTIPRTSSSSATGTTAAAPTFKFNASNVYPIADKPSEVNLRVPPPWFRSTNTPEAGQGLE</sequence>
<feature type="region of interest" description="Disordered" evidence="1">
    <location>
        <begin position="633"/>
        <end position="662"/>
    </location>
</feature>
<dbReference type="AlphaFoldDB" id="A0A084G564"/>
<organism evidence="3 4">
    <name type="scientific">Pseudallescheria apiosperma</name>
    <name type="common">Scedosporium apiospermum</name>
    <dbReference type="NCBI Taxonomy" id="563466"/>
    <lineage>
        <taxon>Eukaryota</taxon>
        <taxon>Fungi</taxon>
        <taxon>Dikarya</taxon>
        <taxon>Ascomycota</taxon>
        <taxon>Pezizomycotina</taxon>
        <taxon>Sordariomycetes</taxon>
        <taxon>Hypocreomycetidae</taxon>
        <taxon>Microascales</taxon>
        <taxon>Microascaceae</taxon>
        <taxon>Scedosporium</taxon>
    </lineage>
</organism>